<protein>
    <recommendedName>
        <fullName evidence="3">Moesin/ezrin/radixin homolog 1</fullName>
    </recommendedName>
</protein>
<dbReference type="InterPro" id="IPR014352">
    <property type="entry name" value="FERM/acyl-CoA-bd_prot_sf"/>
</dbReference>
<dbReference type="Pfam" id="PF00373">
    <property type="entry name" value="FERM_M"/>
    <property type="match status" value="1"/>
</dbReference>
<dbReference type="PROSITE" id="PS50057">
    <property type="entry name" value="FERM_3"/>
    <property type="match status" value="1"/>
</dbReference>
<dbReference type="InterPro" id="IPR011993">
    <property type="entry name" value="PH-like_dom_sf"/>
</dbReference>
<dbReference type="Gene3D" id="1.20.80.10">
    <property type="match status" value="1"/>
</dbReference>
<organism evidence="9 10">
    <name type="scientific">Cimex lectularius</name>
    <name type="common">Bed bug</name>
    <name type="synonym">Acanthia lectularia</name>
    <dbReference type="NCBI Taxonomy" id="79782"/>
    <lineage>
        <taxon>Eukaryota</taxon>
        <taxon>Metazoa</taxon>
        <taxon>Ecdysozoa</taxon>
        <taxon>Arthropoda</taxon>
        <taxon>Hexapoda</taxon>
        <taxon>Insecta</taxon>
        <taxon>Pterygota</taxon>
        <taxon>Neoptera</taxon>
        <taxon>Paraneoptera</taxon>
        <taxon>Hemiptera</taxon>
        <taxon>Heteroptera</taxon>
        <taxon>Panheteroptera</taxon>
        <taxon>Cimicomorpha</taxon>
        <taxon>Cimicidae</taxon>
        <taxon>Cimex</taxon>
    </lineage>
</organism>
<evidence type="ECO:0000256" key="6">
    <source>
        <dbReference type="ARBA" id="ARBA00023136"/>
    </source>
</evidence>
<dbReference type="CDD" id="cd14473">
    <property type="entry name" value="FERM_B-lobe"/>
    <property type="match status" value="1"/>
</dbReference>
<dbReference type="SMART" id="SM00295">
    <property type="entry name" value="B41"/>
    <property type="match status" value="1"/>
</dbReference>
<dbReference type="PRINTS" id="PR00935">
    <property type="entry name" value="BAND41"/>
</dbReference>
<dbReference type="AlphaFoldDB" id="A0A8I6RS75"/>
<name>A0A8I6RS75_CIMLE</name>
<dbReference type="Pfam" id="PF09379">
    <property type="entry name" value="FERM_N"/>
    <property type="match status" value="1"/>
</dbReference>
<dbReference type="InterPro" id="IPR011174">
    <property type="entry name" value="ERM"/>
</dbReference>
<dbReference type="OMA" id="VLEQYTM"/>
<reference evidence="9" key="1">
    <citation type="submission" date="2022-01" db="UniProtKB">
        <authorList>
            <consortium name="EnsemblMetazoa"/>
        </authorList>
    </citation>
    <scope>IDENTIFICATION</scope>
</reference>
<dbReference type="GO" id="GO:0005912">
    <property type="term" value="C:adherens junction"/>
    <property type="evidence" value="ECO:0007669"/>
    <property type="project" value="UniProtKB-SubCell"/>
</dbReference>
<evidence type="ECO:0000256" key="2">
    <source>
        <dbReference type="ARBA" id="ARBA00004536"/>
    </source>
</evidence>
<gene>
    <name evidence="9" type="primary">106667021</name>
</gene>
<dbReference type="InterPro" id="IPR035963">
    <property type="entry name" value="FERM_2"/>
</dbReference>
<dbReference type="GO" id="GO:0009887">
    <property type="term" value="P:animal organ morphogenesis"/>
    <property type="evidence" value="ECO:0007669"/>
    <property type="project" value="UniProtKB-ARBA"/>
</dbReference>
<dbReference type="GO" id="GO:0003779">
    <property type="term" value="F:actin binding"/>
    <property type="evidence" value="ECO:0007669"/>
    <property type="project" value="InterPro"/>
</dbReference>
<feature type="domain" description="FERM" evidence="8">
    <location>
        <begin position="11"/>
        <end position="294"/>
    </location>
</feature>
<dbReference type="SUPFAM" id="SSF54236">
    <property type="entry name" value="Ubiquitin-like"/>
    <property type="match status" value="1"/>
</dbReference>
<evidence type="ECO:0000313" key="9">
    <source>
        <dbReference type="EnsemblMetazoa" id="XP_014250100.1"/>
    </source>
</evidence>
<dbReference type="OrthoDB" id="6589456at2759"/>
<evidence type="ECO:0000256" key="4">
    <source>
        <dbReference type="ARBA" id="ARBA00022475"/>
    </source>
</evidence>
<dbReference type="InterPro" id="IPR029071">
    <property type="entry name" value="Ubiquitin-like_domsf"/>
</dbReference>
<dbReference type="InterPro" id="IPR019748">
    <property type="entry name" value="FERM_central"/>
</dbReference>
<dbReference type="GO" id="GO:0016028">
    <property type="term" value="C:rhabdomere"/>
    <property type="evidence" value="ECO:0007669"/>
    <property type="project" value="UniProtKB-SubCell"/>
</dbReference>
<dbReference type="InterPro" id="IPR018980">
    <property type="entry name" value="FERM_PH-like_C"/>
</dbReference>
<evidence type="ECO:0000256" key="5">
    <source>
        <dbReference type="ARBA" id="ARBA00022949"/>
    </source>
</evidence>
<dbReference type="InterPro" id="IPR019747">
    <property type="entry name" value="FERM_CS"/>
</dbReference>
<dbReference type="Pfam" id="PF09380">
    <property type="entry name" value="FERM_C"/>
    <property type="match status" value="1"/>
</dbReference>
<dbReference type="InterPro" id="IPR000299">
    <property type="entry name" value="FERM_domain"/>
</dbReference>
<keyword evidence="10" id="KW-1185">Reference proteome</keyword>
<dbReference type="GO" id="GO:0005886">
    <property type="term" value="C:plasma membrane"/>
    <property type="evidence" value="ECO:0007669"/>
    <property type="project" value="UniProtKB-SubCell"/>
</dbReference>
<evidence type="ECO:0000256" key="3">
    <source>
        <dbReference type="ARBA" id="ARBA00022025"/>
    </source>
</evidence>
<keyword evidence="6" id="KW-0472">Membrane</keyword>
<keyword evidence="4" id="KW-1003">Cell membrane</keyword>
<proteinExistence type="predicted"/>
<comment type="subcellular location">
    <subcellularLocation>
        <location evidence="2">Cell junction</location>
        <location evidence="2">Adherens junction</location>
    </subcellularLocation>
    <subcellularLocation>
        <location evidence="1">Cell membrane</location>
        <topology evidence="1">Peripheral membrane protein</topology>
    </subcellularLocation>
    <subcellularLocation>
        <location evidence="7">Cell projection</location>
        <location evidence="7">Rhabdomere</location>
    </subcellularLocation>
</comment>
<dbReference type="Gene3D" id="2.30.29.30">
    <property type="entry name" value="Pleckstrin-homology domain (PH domain)/Phosphotyrosine-binding domain (PTB)"/>
    <property type="match status" value="1"/>
</dbReference>
<dbReference type="InterPro" id="IPR000798">
    <property type="entry name" value="Ez/rad/moesin-like"/>
</dbReference>
<dbReference type="PANTHER" id="PTHR23281">
    <property type="entry name" value="MERLIN/MOESIN/EZRIN/RADIXIN"/>
    <property type="match status" value="1"/>
</dbReference>
<accession>A0A8I6RS75</accession>
<dbReference type="EnsemblMetazoa" id="XM_014394614.2">
    <property type="protein sequence ID" value="XP_014250100.1"/>
    <property type="gene ID" value="LOC106667021"/>
</dbReference>
<dbReference type="SUPFAM" id="SSF50729">
    <property type="entry name" value="PH domain-like"/>
    <property type="match status" value="1"/>
</dbReference>
<sequence>MNVLTRKERTYTFLINYLGGVLTLEQSIKVTGKELFTFVCTCLGVVEYWYFGLQYETSKKRSMWVRPNTKIYSLVRKSGTPLFFLVKYFPEEIGRVNEEITLSLIYKQSKGSIVSGAIFCTPETSILLGSYTLQAEYGDWPCVDYKNLNLSSILPAAVLEQYTMTHKNWSESLRAWHKDHQGLTKKEAQLEYMRVAQYLGMYGVNYFPTKWQGNSAWLGIHPKGINIYMDNMLVPKTCLKWIFIRMVHYSCHKFIIKTVLTHTPEFVFSMKTLRMTRQVFEFSVGYHHLYLRTRSLTSIEVHKVPEDDVLDTEKFKEVSEEICQNETASAPNSMFRRFSQRFQKKTELPVLNEEEEHLI</sequence>
<evidence type="ECO:0000256" key="7">
    <source>
        <dbReference type="ARBA" id="ARBA00043944"/>
    </source>
</evidence>
<evidence type="ECO:0000256" key="1">
    <source>
        <dbReference type="ARBA" id="ARBA00004202"/>
    </source>
</evidence>
<dbReference type="SMART" id="SM01196">
    <property type="entry name" value="FERM_C"/>
    <property type="match status" value="1"/>
</dbReference>
<evidence type="ECO:0000313" key="10">
    <source>
        <dbReference type="Proteomes" id="UP000494040"/>
    </source>
</evidence>
<dbReference type="KEGG" id="clec:106667021"/>
<evidence type="ECO:0000259" key="8">
    <source>
        <dbReference type="PROSITE" id="PS50057"/>
    </source>
</evidence>
<dbReference type="GO" id="GO:0030182">
    <property type="term" value="P:neuron differentiation"/>
    <property type="evidence" value="ECO:0007669"/>
    <property type="project" value="UniProtKB-ARBA"/>
</dbReference>
<dbReference type="InterPro" id="IPR018979">
    <property type="entry name" value="FERM_N"/>
</dbReference>
<dbReference type="PROSITE" id="PS00661">
    <property type="entry name" value="FERM_2"/>
    <property type="match status" value="1"/>
</dbReference>
<dbReference type="InterPro" id="IPR019749">
    <property type="entry name" value="Band_41_domain"/>
</dbReference>
<dbReference type="Proteomes" id="UP000494040">
    <property type="component" value="Unassembled WGS sequence"/>
</dbReference>
<keyword evidence="5" id="KW-0965">Cell junction</keyword>
<dbReference type="Gene3D" id="3.10.20.90">
    <property type="entry name" value="Phosphatidylinositol 3-kinase Catalytic Subunit, Chain A, domain 1"/>
    <property type="match status" value="1"/>
</dbReference>
<dbReference type="SUPFAM" id="SSF47031">
    <property type="entry name" value="Second domain of FERM"/>
    <property type="match status" value="1"/>
</dbReference>
<dbReference type="PRINTS" id="PR00661">
    <property type="entry name" value="ERMFAMILY"/>
</dbReference>